<comment type="caution">
    <text evidence="1">The sequence shown here is derived from an EMBL/GenBank/DDBJ whole genome shotgun (WGS) entry which is preliminary data.</text>
</comment>
<gene>
    <name evidence="1" type="ORF">ACFFGT_14510</name>
</gene>
<evidence type="ECO:0000313" key="1">
    <source>
        <dbReference type="EMBL" id="MFC0515428.1"/>
    </source>
</evidence>
<organism evidence="1 2">
    <name type="scientific">Mucilaginibacter angelicae</name>
    <dbReference type="NCBI Taxonomy" id="869718"/>
    <lineage>
        <taxon>Bacteria</taxon>
        <taxon>Pseudomonadati</taxon>
        <taxon>Bacteroidota</taxon>
        <taxon>Sphingobacteriia</taxon>
        <taxon>Sphingobacteriales</taxon>
        <taxon>Sphingobacteriaceae</taxon>
        <taxon>Mucilaginibacter</taxon>
    </lineage>
</organism>
<evidence type="ECO:0000313" key="2">
    <source>
        <dbReference type="Proteomes" id="UP001589828"/>
    </source>
</evidence>
<dbReference type="RefSeq" id="WP_377023257.1">
    <property type="nucleotide sequence ID" value="NZ_JBHLTS010000022.1"/>
</dbReference>
<keyword evidence="2" id="KW-1185">Reference proteome</keyword>
<proteinExistence type="predicted"/>
<reference evidence="1 2" key="1">
    <citation type="submission" date="2024-09" db="EMBL/GenBank/DDBJ databases">
        <authorList>
            <person name="Sun Q."/>
            <person name="Mori K."/>
        </authorList>
    </citation>
    <scope>NUCLEOTIDE SEQUENCE [LARGE SCALE GENOMIC DNA]</scope>
    <source>
        <strain evidence="1 2">NCAIM B.02415</strain>
    </source>
</reference>
<dbReference type="EMBL" id="JBHLTS010000022">
    <property type="protein sequence ID" value="MFC0515428.1"/>
    <property type="molecule type" value="Genomic_DNA"/>
</dbReference>
<protein>
    <recommendedName>
        <fullName evidence="3">Barstar (barnase inhibitor) domain-containing protein</fullName>
    </recommendedName>
</protein>
<accession>A0ABV6L7J3</accession>
<dbReference type="Proteomes" id="UP001589828">
    <property type="component" value="Unassembled WGS sequence"/>
</dbReference>
<name>A0ABV6L7J3_9SPHI</name>
<sequence length="248" mass="29506">MKVKVYAENKILLTCKYIWLEPFATGTARRFTFKGISATSKKRILQKTDDVFYIGSNELKIQVDFLDKFGRRLSIENFKVHLIDYGDLEKSSLWISGLVYDDYFTEYRQGRIDILSLWAKDQNIQWVDLPLNSPLKEDYIDCCLSYSGLSSQIFDRDYYKIDWSLINEERDFLYWVSLEFIGEKGYFGHSLYTFEDCLLEIFHNGGLKKQRKMTFFNSSKISDPKVYELYQFTKGIFERFKFLIEEIV</sequence>
<evidence type="ECO:0008006" key="3">
    <source>
        <dbReference type="Google" id="ProtNLM"/>
    </source>
</evidence>